<evidence type="ECO:0000256" key="1">
    <source>
        <dbReference type="SAM" id="MobiDB-lite"/>
    </source>
</evidence>
<proteinExistence type="predicted"/>
<feature type="compositionally biased region" description="Basic and acidic residues" evidence="1">
    <location>
        <begin position="104"/>
        <end position="120"/>
    </location>
</feature>
<evidence type="ECO:0000313" key="2">
    <source>
        <dbReference type="EMBL" id="CAL8148779.1"/>
    </source>
</evidence>
<sequence>MISQKETPDVKETRQFTSGVNSGGTGRGKGKNGRLFPPTERQPVPQCRQVESHWLAEVPSLKRIRVVYRSLGSLFGIPKGLVASLNELSYQPHYLLRRPGTMRKSGEDHHQGRVRGAVKE</sequence>
<accession>A0ABP1SA39</accession>
<reference evidence="2 3" key="1">
    <citation type="submission" date="2024-08" db="EMBL/GenBank/DDBJ databases">
        <authorList>
            <person name="Cucini C."/>
            <person name="Frati F."/>
        </authorList>
    </citation>
    <scope>NUCLEOTIDE SEQUENCE [LARGE SCALE GENOMIC DNA]</scope>
</reference>
<dbReference type="EMBL" id="CAXLJM020000177">
    <property type="protein sequence ID" value="CAL8148779.1"/>
    <property type="molecule type" value="Genomic_DNA"/>
</dbReference>
<gene>
    <name evidence="2" type="ORF">ODALV1_LOCUS31529</name>
</gene>
<dbReference type="Proteomes" id="UP001642540">
    <property type="component" value="Unassembled WGS sequence"/>
</dbReference>
<organism evidence="2 3">
    <name type="scientific">Orchesella dallaii</name>
    <dbReference type="NCBI Taxonomy" id="48710"/>
    <lineage>
        <taxon>Eukaryota</taxon>
        <taxon>Metazoa</taxon>
        <taxon>Ecdysozoa</taxon>
        <taxon>Arthropoda</taxon>
        <taxon>Hexapoda</taxon>
        <taxon>Collembola</taxon>
        <taxon>Entomobryomorpha</taxon>
        <taxon>Entomobryoidea</taxon>
        <taxon>Orchesellidae</taxon>
        <taxon>Orchesellinae</taxon>
        <taxon>Orchesella</taxon>
    </lineage>
</organism>
<keyword evidence="3" id="KW-1185">Reference proteome</keyword>
<name>A0ABP1SA39_9HEXA</name>
<feature type="region of interest" description="Disordered" evidence="1">
    <location>
        <begin position="100"/>
        <end position="120"/>
    </location>
</feature>
<evidence type="ECO:0000313" key="3">
    <source>
        <dbReference type="Proteomes" id="UP001642540"/>
    </source>
</evidence>
<protein>
    <submittedName>
        <fullName evidence="2">Uncharacterized protein</fullName>
    </submittedName>
</protein>
<comment type="caution">
    <text evidence="2">The sequence shown here is derived from an EMBL/GenBank/DDBJ whole genome shotgun (WGS) entry which is preliminary data.</text>
</comment>
<feature type="region of interest" description="Disordered" evidence="1">
    <location>
        <begin position="1"/>
        <end position="44"/>
    </location>
</feature>
<feature type="compositionally biased region" description="Basic and acidic residues" evidence="1">
    <location>
        <begin position="1"/>
        <end position="14"/>
    </location>
</feature>